<feature type="compositionally biased region" description="Polar residues" evidence="1">
    <location>
        <begin position="326"/>
        <end position="345"/>
    </location>
</feature>
<dbReference type="SUPFAM" id="SSF54236">
    <property type="entry name" value="Ubiquitin-like"/>
    <property type="match status" value="1"/>
</dbReference>
<dbReference type="SMART" id="SM00213">
    <property type="entry name" value="UBQ"/>
    <property type="match status" value="1"/>
</dbReference>
<name>A0A7S3NLQ3_9STRA</name>
<evidence type="ECO:0000259" key="3">
    <source>
        <dbReference type="PROSITE" id="PS50053"/>
    </source>
</evidence>
<organism evidence="4">
    <name type="scientific">Aureoumbra lagunensis</name>
    <dbReference type="NCBI Taxonomy" id="44058"/>
    <lineage>
        <taxon>Eukaryota</taxon>
        <taxon>Sar</taxon>
        <taxon>Stramenopiles</taxon>
        <taxon>Ochrophyta</taxon>
        <taxon>Pelagophyceae</taxon>
        <taxon>Pelagomonadales</taxon>
        <taxon>Aureoumbra</taxon>
    </lineage>
</organism>
<protein>
    <recommendedName>
        <fullName evidence="5">Ubiquitin-like domain-containing protein</fullName>
    </recommendedName>
</protein>
<dbReference type="PROSITE" id="PS50053">
    <property type="entry name" value="UBIQUITIN_2"/>
    <property type="match status" value="1"/>
</dbReference>
<feature type="region of interest" description="Disordered" evidence="1">
    <location>
        <begin position="326"/>
        <end position="363"/>
    </location>
</feature>
<evidence type="ECO:0000256" key="1">
    <source>
        <dbReference type="SAM" id="MobiDB-lite"/>
    </source>
</evidence>
<dbReference type="PROSITE" id="PS50003">
    <property type="entry name" value="PH_DOMAIN"/>
    <property type="match status" value="1"/>
</dbReference>
<dbReference type="CDD" id="cd17039">
    <property type="entry name" value="Ubl_ubiquitin_like"/>
    <property type="match status" value="1"/>
</dbReference>
<dbReference type="InterPro" id="IPR029071">
    <property type="entry name" value="Ubiquitin-like_domsf"/>
</dbReference>
<sequence>MNKKDKMKDNLKSSPSSWEEKSDILYLKTDDFLWCLYKVRLVKEEETLEMLSTKSQEVTTVLLSDGFLCQAIRQANAERLNEFCIRGHRGELRLAASSLQARDDWLDKLECLKACRNKLRRQNINGSSSMIRRSMSNESSSPASTTQSFLDNRASARIDGVFGSYLYKKTRWSQWHKRYYLLLAEKGEIRRYNSALPEQWRDRIASTGDVPRTEYVYSLKAAKISIIDQNRFSLAYYQKLDTSQDQTKPAIKKKLLILDTRAPDLCRAWIRKLQAAIDLALRRHQENAELSRAIHESRNMPSPPRRAKSIIATPHNNDIQNAIAAQQTNRTDSGRTNSAIISSTRRPVGAGRRHSAPSVPGNGASYSRLTAHFEDNTQLAHSLPSPDRSNSILLETSPPDDTLVAIPIAEKEAHFSTAFYDNIDGPWSTISARSNGGRIVSCTLFEDALVADLRAMIHQNNPDLPPNRTKLLFHGQPLDDDQKRLKSDLNITDGTELFFVLRR</sequence>
<dbReference type="InterPro" id="IPR001849">
    <property type="entry name" value="PH_domain"/>
</dbReference>
<proteinExistence type="predicted"/>
<feature type="domain" description="PH" evidence="2">
    <location>
        <begin position="159"/>
        <end position="278"/>
    </location>
</feature>
<accession>A0A7S3NLQ3</accession>
<evidence type="ECO:0000313" key="4">
    <source>
        <dbReference type="EMBL" id="CAE0365928.1"/>
    </source>
</evidence>
<dbReference type="Gene3D" id="3.10.20.90">
    <property type="entry name" value="Phosphatidylinositol 3-kinase Catalytic Subunit, Chain A, domain 1"/>
    <property type="match status" value="1"/>
</dbReference>
<evidence type="ECO:0008006" key="5">
    <source>
        <dbReference type="Google" id="ProtNLM"/>
    </source>
</evidence>
<dbReference type="SMART" id="SM00233">
    <property type="entry name" value="PH"/>
    <property type="match status" value="2"/>
</dbReference>
<reference evidence="4" key="1">
    <citation type="submission" date="2021-01" db="EMBL/GenBank/DDBJ databases">
        <authorList>
            <person name="Corre E."/>
            <person name="Pelletier E."/>
            <person name="Niang G."/>
            <person name="Scheremetjew M."/>
            <person name="Finn R."/>
            <person name="Kale V."/>
            <person name="Holt S."/>
            <person name="Cochrane G."/>
            <person name="Meng A."/>
            <person name="Brown T."/>
            <person name="Cohen L."/>
        </authorList>
    </citation>
    <scope>NUCLEOTIDE SEQUENCE</scope>
    <source>
        <strain evidence="4">CCMP1510</strain>
    </source>
</reference>
<dbReference type="InterPro" id="IPR000626">
    <property type="entry name" value="Ubiquitin-like_dom"/>
</dbReference>
<dbReference type="AlphaFoldDB" id="A0A7S3NLQ3"/>
<dbReference type="EMBL" id="HBIJ01009499">
    <property type="protein sequence ID" value="CAE0365928.1"/>
    <property type="molecule type" value="Transcribed_RNA"/>
</dbReference>
<feature type="domain" description="Ubiquitin-like" evidence="3">
    <location>
        <begin position="428"/>
        <end position="503"/>
    </location>
</feature>
<evidence type="ECO:0000259" key="2">
    <source>
        <dbReference type="PROSITE" id="PS50003"/>
    </source>
</evidence>
<dbReference type="Pfam" id="PF00240">
    <property type="entry name" value="ubiquitin"/>
    <property type="match status" value="1"/>
</dbReference>
<gene>
    <name evidence="4" type="ORF">ALAG00032_LOCUS6672</name>
</gene>